<dbReference type="EMBL" id="AP012057">
    <property type="protein sequence ID" value="BAN04233.1"/>
    <property type="molecule type" value="Genomic_DNA"/>
</dbReference>
<dbReference type="Gene3D" id="3.90.20.20">
    <property type="match status" value="1"/>
</dbReference>
<dbReference type="SUPFAM" id="SSF58014">
    <property type="entry name" value="Coiled-coil domain of nucleotide exchange factor GrpE"/>
    <property type="match status" value="1"/>
</dbReference>
<dbReference type="OrthoDB" id="5191115at2"/>
<dbReference type="CDD" id="cd00446">
    <property type="entry name" value="GrpE"/>
    <property type="match status" value="1"/>
</dbReference>
<dbReference type="Gene3D" id="2.30.22.10">
    <property type="entry name" value="Head domain of nucleotide exchange factor GrpE"/>
    <property type="match status" value="1"/>
</dbReference>
<dbReference type="PANTHER" id="PTHR21237">
    <property type="entry name" value="GRPE PROTEIN"/>
    <property type="match status" value="1"/>
</dbReference>
<dbReference type="PANTHER" id="PTHR21237:SF23">
    <property type="entry name" value="GRPE PROTEIN HOMOLOG, MITOCHONDRIAL"/>
    <property type="match status" value="1"/>
</dbReference>
<comment type="subcellular location">
    <subcellularLocation>
        <location evidence="3">Cytoplasm</location>
    </subcellularLocation>
</comment>
<keyword evidence="3" id="KW-0963">Cytoplasm</keyword>
<keyword evidence="7" id="KW-1185">Reference proteome</keyword>
<dbReference type="Pfam" id="PF01025">
    <property type="entry name" value="GrpE"/>
    <property type="match status" value="1"/>
</dbReference>
<comment type="subunit">
    <text evidence="3">Homodimer.</text>
</comment>
<evidence type="ECO:0000313" key="7">
    <source>
        <dbReference type="Proteomes" id="UP000011863"/>
    </source>
</evidence>
<dbReference type="InterPro" id="IPR013805">
    <property type="entry name" value="GrpE_CC"/>
</dbReference>
<dbReference type="Proteomes" id="UP000011863">
    <property type="component" value="Chromosome"/>
</dbReference>
<dbReference type="SUPFAM" id="SSF51064">
    <property type="entry name" value="Head domain of nucleotide exchange factor GrpE"/>
    <property type="match status" value="1"/>
</dbReference>
<gene>
    <name evidence="3 6" type="primary">grpE</name>
    <name evidence="6" type="ORF">YM304_39190</name>
</gene>
<dbReference type="RefSeq" id="WP_015443480.1">
    <property type="nucleotide sequence ID" value="NC_020520.1"/>
</dbReference>
<dbReference type="GO" id="GO:0042803">
    <property type="term" value="F:protein homodimerization activity"/>
    <property type="evidence" value="ECO:0007669"/>
    <property type="project" value="InterPro"/>
</dbReference>
<dbReference type="AlphaFoldDB" id="A0A6C7ED36"/>
<dbReference type="HAMAP" id="MF_01151">
    <property type="entry name" value="GrpE"/>
    <property type="match status" value="1"/>
</dbReference>
<dbReference type="GO" id="GO:0051087">
    <property type="term" value="F:protein-folding chaperone binding"/>
    <property type="evidence" value="ECO:0007669"/>
    <property type="project" value="InterPro"/>
</dbReference>
<evidence type="ECO:0000256" key="4">
    <source>
        <dbReference type="RuleBase" id="RU004478"/>
    </source>
</evidence>
<keyword evidence="3" id="KW-0346">Stress response</keyword>
<keyword evidence="2 3" id="KW-0143">Chaperone</keyword>
<accession>A0A6C7ED36</accession>
<evidence type="ECO:0000256" key="2">
    <source>
        <dbReference type="ARBA" id="ARBA00023186"/>
    </source>
</evidence>
<dbReference type="GO" id="GO:0005737">
    <property type="term" value="C:cytoplasm"/>
    <property type="evidence" value="ECO:0007669"/>
    <property type="project" value="UniProtKB-SubCell"/>
</dbReference>
<dbReference type="GO" id="GO:0000774">
    <property type="term" value="F:adenyl-nucleotide exchange factor activity"/>
    <property type="evidence" value="ECO:0007669"/>
    <property type="project" value="InterPro"/>
</dbReference>
<dbReference type="PRINTS" id="PR00773">
    <property type="entry name" value="GRPEPROTEIN"/>
</dbReference>
<evidence type="ECO:0000256" key="5">
    <source>
        <dbReference type="SAM" id="MobiDB-lite"/>
    </source>
</evidence>
<reference evidence="6 7" key="1">
    <citation type="journal article" date="2013" name="Int. J. Syst. Evol. Microbiol.">
        <title>Ilumatobacter nonamiense sp. nov. and Ilumatobacter coccineum sp. nov., isolated from seashore sand.</title>
        <authorList>
            <person name="Matsumoto A."/>
            <person name="Kasai H."/>
            <person name="Matsuo Y."/>
            <person name="Shizuri Y."/>
            <person name="Ichikawa N."/>
            <person name="Fujita N."/>
            <person name="Omura S."/>
            <person name="Takahashi Y."/>
        </authorList>
    </citation>
    <scope>NUCLEOTIDE SEQUENCE [LARGE SCALE GENOMIC DNA]</scope>
    <source>
        <strain evidence="7">NBRC 103263 / KCTC 29153 / YM16-304</strain>
    </source>
</reference>
<dbReference type="InterPro" id="IPR000740">
    <property type="entry name" value="GrpE"/>
</dbReference>
<evidence type="ECO:0000256" key="1">
    <source>
        <dbReference type="ARBA" id="ARBA00009054"/>
    </source>
</evidence>
<organism evidence="6 7">
    <name type="scientific">Ilumatobacter coccineus (strain NBRC 103263 / KCTC 29153 / YM16-304)</name>
    <dbReference type="NCBI Taxonomy" id="1313172"/>
    <lineage>
        <taxon>Bacteria</taxon>
        <taxon>Bacillati</taxon>
        <taxon>Actinomycetota</taxon>
        <taxon>Acidimicrobiia</taxon>
        <taxon>Acidimicrobiales</taxon>
        <taxon>Ilumatobacteraceae</taxon>
        <taxon>Ilumatobacter</taxon>
    </lineage>
</organism>
<evidence type="ECO:0000313" key="6">
    <source>
        <dbReference type="EMBL" id="BAN04233.1"/>
    </source>
</evidence>
<comment type="function">
    <text evidence="3">Participates actively in the response to hyperosmotic and heat shock by preventing the aggregation of stress-denatured proteins, in association with DnaK and GrpE. It is the nucleotide exchange factor for DnaK and may function as a thermosensor. Unfolded proteins bind initially to DnaJ; upon interaction with the DnaJ-bound protein, DnaK hydrolyzes its bound ATP, resulting in the formation of a stable complex. GrpE releases ADP from DnaK; ATP binding to DnaK triggers the release of the substrate protein, thus completing the reaction cycle. Several rounds of ATP-dependent interactions between DnaJ, DnaK and GrpE are required for fully efficient folding.</text>
</comment>
<sequence length="226" mass="23781">MADDAAGLPGNTGPGDNFDPEVHGVDDGEFASTGSGASRPADGSGGQGVDEDGTRASEVDDVTAGLDRDDVDAALAAEIDGIDVDFSDVDVAAVLSERDEYKNLAQRVQADFDNFRKQSAIRAQQEADRATGRLAEALLPVLDAAEAAFLNHPAEIEPLLNQMLAELKKHGLETLDLDGQPFDPEVAEAVAHEPGDGGEPIVAEVLRSGYQWKGKTLRAAMVKTKD</sequence>
<evidence type="ECO:0000256" key="3">
    <source>
        <dbReference type="HAMAP-Rule" id="MF_01151"/>
    </source>
</evidence>
<proteinExistence type="inferred from homology"/>
<protein>
    <recommendedName>
        <fullName evidence="3">Protein GrpE</fullName>
    </recommendedName>
    <alternativeName>
        <fullName evidence="3">HSP-70 cofactor</fullName>
    </alternativeName>
</protein>
<name>A0A6C7ED36_ILUCY</name>
<dbReference type="KEGG" id="aym:YM304_39190"/>
<dbReference type="InterPro" id="IPR009012">
    <property type="entry name" value="GrpE_head"/>
</dbReference>
<comment type="similarity">
    <text evidence="1 3 4">Belongs to the GrpE family.</text>
</comment>
<feature type="region of interest" description="Disordered" evidence="5">
    <location>
        <begin position="1"/>
        <end position="65"/>
    </location>
</feature>
<dbReference type="GO" id="GO:0006457">
    <property type="term" value="P:protein folding"/>
    <property type="evidence" value="ECO:0007669"/>
    <property type="project" value="InterPro"/>
</dbReference>
<dbReference type="GO" id="GO:0051082">
    <property type="term" value="F:unfolded protein binding"/>
    <property type="evidence" value="ECO:0007669"/>
    <property type="project" value="TreeGrafter"/>
</dbReference>